<feature type="compositionally biased region" description="Basic residues" evidence="1">
    <location>
        <begin position="137"/>
        <end position="151"/>
    </location>
</feature>
<evidence type="ECO:0000256" key="1">
    <source>
        <dbReference type="SAM" id="MobiDB-lite"/>
    </source>
</evidence>
<accession>A0AAE0M102</accession>
<evidence type="ECO:0000313" key="2">
    <source>
        <dbReference type="EMBL" id="KAK3314149.1"/>
    </source>
</evidence>
<keyword evidence="3" id="KW-1185">Reference proteome</keyword>
<sequence>MYKELIKLTPPKTIVNFELLWRNPQPKWASPGGRVVNIGDMTVSKGGLEPLGHADVVLPLPHREQAERTRTTQEVEWMILDAAEAMDSLASCRAGCREPGGTAAFTVRPAVLGQPGALQSTRPQAEDEWQGLPPAGTRHHNQPKPKPQPHS</sequence>
<organism evidence="2 3">
    <name type="scientific">Apodospora peruviana</name>
    <dbReference type="NCBI Taxonomy" id="516989"/>
    <lineage>
        <taxon>Eukaryota</taxon>
        <taxon>Fungi</taxon>
        <taxon>Dikarya</taxon>
        <taxon>Ascomycota</taxon>
        <taxon>Pezizomycotina</taxon>
        <taxon>Sordariomycetes</taxon>
        <taxon>Sordariomycetidae</taxon>
        <taxon>Sordariales</taxon>
        <taxon>Lasiosphaeriaceae</taxon>
        <taxon>Apodospora</taxon>
    </lineage>
</organism>
<dbReference type="AlphaFoldDB" id="A0AAE0M102"/>
<comment type="caution">
    <text evidence="2">The sequence shown here is derived from an EMBL/GenBank/DDBJ whole genome shotgun (WGS) entry which is preliminary data.</text>
</comment>
<proteinExistence type="predicted"/>
<protein>
    <submittedName>
        <fullName evidence="2">Uncharacterized protein</fullName>
    </submittedName>
</protein>
<dbReference type="Proteomes" id="UP001283341">
    <property type="component" value="Unassembled WGS sequence"/>
</dbReference>
<gene>
    <name evidence="2" type="ORF">B0H66DRAFT_372226</name>
</gene>
<feature type="region of interest" description="Disordered" evidence="1">
    <location>
        <begin position="114"/>
        <end position="151"/>
    </location>
</feature>
<evidence type="ECO:0000313" key="3">
    <source>
        <dbReference type="Proteomes" id="UP001283341"/>
    </source>
</evidence>
<reference evidence="2" key="1">
    <citation type="journal article" date="2023" name="Mol. Phylogenet. Evol.">
        <title>Genome-scale phylogeny and comparative genomics of the fungal order Sordariales.</title>
        <authorList>
            <person name="Hensen N."/>
            <person name="Bonometti L."/>
            <person name="Westerberg I."/>
            <person name="Brannstrom I.O."/>
            <person name="Guillou S."/>
            <person name="Cros-Aarteil S."/>
            <person name="Calhoun S."/>
            <person name="Haridas S."/>
            <person name="Kuo A."/>
            <person name="Mondo S."/>
            <person name="Pangilinan J."/>
            <person name="Riley R."/>
            <person name="LaButti K."/>
            <person name="Andreopoulos B."/>
            <person name="Lipzen A."/>
            <person name="Chen C."/>
            <person name="Yan M."/>
            <person name="Daum C."/>
            <person name="Ng V."/>
            <person name="Clum A."/>
            <person name="Steindorff A."/>
            <person name="Ohm R.A."/>
            <person name="Martin F."/>
            <person name="Silar P."/>
            <person name="Natvig D.O."/>
            <person name="Lalanne C."/>
            <person name="Gautier V."/>
            <person name="Ament-Velasquez S.L."/>
            <person name="Kruys A."/>
            <person name="Hutchinson M.I."/>
            <person name="Powell A.J."/>
            <person name="Barry K."/>
            <person name="Miller A.N."/>
            <person name="Grigoriev I.V."/>
            <person name="Debuchy R."/>
            <person name="Gladieux P."/>
            <person name="Hiltunen Thoren M."/>
            <person name="Johannesson H."/>
        </authorList>
    </citation>
    <scope>NUCLEOTIDE SEQUENCE</scope>
    <source>
        <strain evidence="2">CBS 118394</strain>
    </source>
</reference>
<reference evidence="2" key="2">
    <citation type="submission" date="2023-06" db="EMBL/GenBank/DDBJ databases">
        <authorList>
            <consortium name="Lawrence Berkeley National Laboratory"/>
            <person name="Haridas S."/>
            <person name="Hensen N."/>
            <person name="Bonometti L."/>
            <person name="Westerberg I."/>
            <person name="Brannstrom I.O."/>
            <person name="Guillou S."/>
            <person name="Cros-Aarteil S."/>
            <person name="Calhoun S."/>
            <person name="Kuo A."/>
            <person name="Mondo S."/>
            <person name="Pangilinan J."/>
            <person name="Riley R."/>
            <person name="Labutti K."/>
            <person name="Andreopoulos B."/>
            <person name="Lipzen A."/>
            <person name="Chen C."/>
            <person name="Yanf M."/>
            <person name="Daum C."/>
            <person name="Ng V."/>
            <person name="Clum A."/>
            <person name="Steindorff A."/>
            <person name="Ohm R."/>
            <person name="Martin F."/>
            <person name="Silar P."/>
            <person name="Natvig D."/>
            <person name="Lalanne C."/>
            <person name="Gautier V."/>
            <person name="Ament-Velasquez S.L."/>
            <person name="Kruys A."/>
            <person name="Hutchinson M.I."/>
            <person name="Powell A.J."/>
            <person name="Barry K."/>
            <person name="Miller A.N."/>
            <person name="Grigoriev I.V."/>
            <person name="Debuchy R."/>
            <person name="Gladieux P."/>
            <person name="Thoren M.H."/>
            <person name="Johannesson H."/>
        </authorList>
    </citation>
    <scope>NUCLEOTIDE SEQUENCE</scope>
    <source>
        <strain evidence="2">CBS 118394</strain>
    </source>
</reference>
<name>A0AAE0M102_9PEZI</name>
<dbReference type="EMBL" id="JAUEDM010000007">
    <property type="protein sequence ID" value="KAK3314149.1"/>
    <property type="molecule type" value="Genomic_DNA"/>
</dbReference>